<dbReference type="InterPro" id="IPR011990">
    <property type="entry name" value="TPR-like_helical_dom_sf"/>
</dbReference>
<proteinExistence type="predicted"/>
<evidence type="ECO:0000256" key="1">
    <source>
        <dbReference type="SAM" id="MobiDB-lite"/>
    </source>
</evidence>
<accession>A0ABD3NZQ6</accession>
<dbReference type="Gene3D" id="1.25.40.10">
    <property type="entry name" value="Tetratricopeptide repeat domain"/>
    <property type="match status" value="1"/>
</dbReference>
<sequence>MHPRIAKALHHQWQYVHRAPLLAAGIASISVALLTKQPHDSPSTSIPSSFRLTPPVNHRQTLCEQPLPTSTASDEESEPERFQRILAYHRGRIAHYRSQWEYKMPSSTKDSSSTTSSTSTSTVTPSRSWPDDIPPDDDLPMLLQDIKYCARSPNFRSDKEYCHRLTFRVSCALLVLLNDDDQHRGLEMLRSLAEKGYRDAMTYYGMCLNEGRGWSLIRSRPCRGSDGVRICMIMRRVNMSWVWRIILVRGLWRMGRRLCSGFCWRRSRIILLRGELTFLSKGYMLGDCLLDGEGVEMDRGLALEWLIRSAELGHRGARSRVMAVLEKQEGQDYGRFTDASRQTLVEHTVLSANKKGQIIQRRTTRVRKIGGGARNPVEFKRRQTIVHNSREDS</sequence>
<organism evidence="2 3">
    <name type="scientific">Cyclotella cryptica</name>
    <dbReference type="NCBI Taxonomy" id="29204"/>
    <lineage>
        <taxon>Eukaryota</taxon>
        <taxon>Sar</taxon>
        <taxon>Stramenopiles</taxon>
        <taxon>Ochrophyta</taxon>
        <taxon>Bacillariophyta</taxon>
        <taxon>Coscinodiscophyceae</taxon>
        <taxon>Thalassiosirophycidae</taxon>
        <taxon>Stephanodiscales</taxon>
        <taxon>Stephanodiscaceae</taxon>
        <taxon>Cyclotella</taxon>
    </lineage>
</organism>
<protein>
    <submittedName>
        <fullName evidence="2">Uncharacterized protein</fullName>
    </submittedName>
</protein>
<gene>
    <name evidence="2" type="ORF">HJC23_000993</name>
</gene>
<comment type="caution">
    <text evidence="2">The sequence shown here is derived from an EMBL/GenBank/DDBJ whole genome shotgun (WGS) entry which is preliminary data.</text>
</comment>
<dbReference type="InterPro" id="IPR006597">
    <property type="entry name" value="Sel1-like"/>
</dbReference>
<dbReference type="Pfam" id="PF08238">
    <property type="entry name" value="Sel1"/>
    <property type="match status" value="1"/>
</dbReference>
<dbReference type="EMBL" id="JABMIG020000317">
    <property type="protein sequence ID" value="KAL3781430.1"/>
    <property type="molecule type" value="Genomic_DNA"/>
</dbReference>
<evidence type="ECO:0000313" key="3">
    <source>
        <dbReference type="Proteomes" id="UP001516023"/>
    </source>
</evidence>
<evidence type="ECO:0000313" key="2">
    <source>
        <dbReference type="EMBL" id="KAL3781430.1"/>
    </source>
</evidence>
<reference evidence="2 3" key="1">
    <citation type="journal article" date="2020" name="G3 (Bethesda)">
        <title>Improved Reference Genome for Cyclotella cryptica CCMP332, a Model for Cell Wall Morphogenesis, Salinity Adaptation, and Lipid Production in Diatoms (Bacillariophyta).</title>
        <authorList>
            <person name="Roberts W.R."/>
            <person name="Downey K.M."/>
            <person name="Ruck E.C."/>
            <person name="Traller J.C."/>
            <person name="Alverson A.J."/>
        </authorList>
    </citation>
    <scope>NUCLEOTIDE SEQUENCE [LARGE SCALE GENOMIC DNA]</scope>
    <source>
        <strain evidence="2 3">CCMP332</strain>
    </source>
</reference>
<dbReference type="AlphaFoldDB" id="A0ABD3NZQ6"/>
<keyword evidence="3" id="KW-1185">Reference proteome</keyword>
<dbReference type="Proteomes" id="UP001516023">
    <property type="component" value="Unassembled WGS sequence"/>
</dbReference>
<name>A0ABD3NZQ6_9STRA</name>
<feature type="region of interest" description="Disordered" evidence="1">
    <location>
        <begin position="104"/>
        <end position="135"/>
    </location>
</feature>
<feature type="compositionally biased region" description="Low complexity" evidence="1">
    <location>
        <begin position="106"/>
        <end position="128"/>
    </location>
</feature>